<proteinExistence type="predicted"/>
<dbReference type="EMBL" id="FNIC01000004">
    <property type="protein sequence ID" value="SDN80214.1"/>
    <property type="molecule type" value="Genomic_DNA"/>
</dbReference>
<dbReference type="OrthoDB" id="5243741at2"/>
<feature type="domain" description="PucR-like N-terminal" evidence="2">
    <location>
        <begin position="15"/>
        <end position="174"/>
    </location>
</feature>
<dbReference type="Proteomes" id="UP000199004">
    <property type="component" value="Unassembled WGS sequence"/>
</dbReference>
<gene>
    <name evidence="3" type="ORF">SAMN05192576_2823</name>
</gene>
<name>A0A1H0ECR4_9ACTN</name>
<evidence type="ECO:0000259" key="1">
    <source>
        <dbReference type="Pfam" id="PF13556"/>
    </source>
</evidence>
<evidence type="ECO:0000313" key="3">
    <source>
        <dbReference type="EMBL" id="SDN80214.1"/>
    </source>
</evidence>
<dbReference type="RefSeq" id="WP_091025440.1">
    <property type="nucleotide sequence ID" value="NZ_BKAE01000010.1"/>
</dbReference>
<keyword evidence="4" id="KW-1185">Reference proteome</keyword>
<dbReference type="AlphaFoldDB" id="A0A1H0ECR4"/>
<evidence type="ECO:0000313" key="4">
    <source>
        <dbReference type="Proteomes" id="UP000199004"/>
    </source>
</evidence>
<dbReference type="Pfam" id="PF13556">
    <property type="entry name" value="HTH_30"/>
    <property type="match status" value="1"/>
</dbReference>
<dbReference type="PANTHER" id="PTHR33744">
    <property type="entry name" value="CARBOHYDRATE DIACID REGULATOR"/>
    <property type="match status" value="1"/>
</dbReference>
<accession>A0A1H0ECR4</accession>
<dbReference type="InterPro" id="IPR042070">
    <property type="entry name" value="PucR_C-HTH_sf"/>
</dbReference>
<dbReference type="Pfam" id="PF25906">
    <property type="entry name" value="PucR-like_N"/>
    <property type="match status" value="1"/>
</dbReference>
<dbReference type="STRING" id="1005944.SAMN05192576_2823"/>
<dbReference type="InterPro" id="IPR025736">
    <property type="entry name" value="PucR_C-HTH_dom"/>
</dbReference>
<protein>
    <submittedName>
        <fullName evidence="3">PucR C-terminal helix-turn-helix domain-containing protein</fullName>
    </submittedName>
</protein>
<feature type="domain" description="PucR C-terminal helix-turn-helix" evidence="1">
    <location>
        <begin position="330"/>
        <end position="386"/>
    </location>
</feature>
<dbReference type="PANTHER" id="PTHR33744:SF1">
    <property type="entry name" value="DNA-BINDING TRANSCRIPTIONAL ACTIVATOR ADER"/>
    <property type="match status" value="1"/>
</dbReference>
<evidence type="ECO:0000259" key="2">
    <source>
        <dbReference type="Pfam" id="PF25906"/>
    </source>
</evidence>
<dbReference type="Gene3D" id="1.10.10.2840">
    <property type="entry name" value="PucR C-terminal helix-turn-helix domain"/>
    <property type="match status" value="1"/>
</dbReference>
<reference evidence="4" key="1">
    <citation type="submission" date="2016-10" db="EMBL/GenBank/DDBJ databases">
        <authorList>
            <person name="Varghese N."/>
            <person name="Submissions S."/>
        </authorList>
    </citation>
    <scope>NUCLEOTIDE SEQUENCE [LARGE SCALE GENOMIC DNA]</scope>
    <source>
        <strain evidence="4">CGMCC 1.11147</strain>
    </source>
</reference>
<organism evidence="3 4">
    <name type="scientific">Nocardioides szechwanensis</name>
    <dbReference type="NCBI Taxonomy" id="1005944"/>
    <lineage>
        <taxon>Bacteria</taxon>
        <taxon>Bacillati</taxon>
        <taxon>Actinomycetota</taxon>
        <taxon>Actinomycetes</taxon>
        <taxon>Propionibacteriales</taxon>
        <taxon>Nocardioidaceae</taxon>
        <taxon>Nocardioides</taxon>
    </lineage>
</organism>
<sequence>MPPRSRSTASHGLLIPPEAVAEIRSHLPSVADDVVVAIIAEVPSYEDAFSGPMGETIRNAVQLALGGFLSLAGGTRGADPRTPAAPAVEGAYQLGRGEARSGRSTDALLAAYRIGARVSWREMSMRAVENGLSAETLVSFAELVFAYIDELSAASVAGHTDELATSGRVRQRLVERIAHHLLNGAPVETVTSAAERAGWPAPTTLTAVIVPESQVRPVLAEVSAHTLQTEVPDLDEGALLLVPDAHGRRRAALLRVLADRGCVAGPARPWLEVRASYERALRASALGLLGDTDAHLVQLVLTADAAALADLRTSVLAPLADLRPAVAEKLTETLRTWLLHHGRRDEVAGALFVHPQTVRYRMGQLRELYGDRLEEPETVLALTLALGVGPGFGAGVVA</sequence>
<dbReference type="InterPro" id="IPR051448">
    <property type="entry name" value="CdaR-like_regulators"/>
</dbReference>
<dbReference type="InterPro" id="IPR058663">
    <property type="entry name" value="PucR-like_N"/>
</dbReference>